<evidence type="ECO:0000256" key="1">
    <source>
        <dbReference type="SAM" id="MobiDB-lite"/>
    </source>
</evidence>
<keyword evidence="3" id="KW-1185">Reference proteome</keyword>
<protein>
    <submittedName>
        <fullName evidence="2">DUF1364 family protein</fullName>
    </submittedName>
</protein>
<proteinExistence type="predicted"/>
<evidence type="ECO:0000313" key="3">
    <source>
        <dbReference type="Proteomes" id="UP001220530"/>
    </source>
</evidence>
<dbReference type="Gene3D" id="3.30.50.20">
    <property type="entry name" value="prophage-derive protein ybcO"/>
    <property type="match status" value="1"/>
</dbReference>
<accession>A0ABY7YR53</accession>
<evidence type="ECO:0000313" key="2">
    <source>
        <dbReference type="EMBL" id="WDR03662.1"/>
    </source>
</evidence>
<name>A0ABY7YR53_9HYPH</name>
<dbReference type="InterPro" id="IPR010774">
    <property type="entry name" value="YbcO"/>
</dbReference>
<dbReference type="Pfam" id="PF07102">
    <property type="entry name" value="YbcO"/>
    <property type="match status" value="1"/>
</dbReference>
<dbReference type="RefSeq" id="WP_282220052.1">
    <property type="nucleotide sequence ID" value="NZ_CP118246.1"/>
</dbReference>
<gene>
    <name evidence="2" type="ORF">PSQ19_06215</name>
</gene>
<feature type="region of interest" description="Disordered" evidence="1">
    <location>
        <begin position="114"/>
        <end position="155"/>
    </location>
</feature>
<dbReference type="EMBL" id="CP118246">
    <property type="protein sequence ID" value="WDR03662.1"/>
    <property type="molecule type" value="Genomic_DNA"/>
</dbReference>
<dbReference type="Proteomes" id="UP001220530">
    <property type="component" value="Chromosome"/>
</dbReference>
<sequence>MSELRQRREPIRAPKLMAGAKGQPCDLNFAGVCNYDPATTVSCHVHDESFGAAQKADDTATIHGCSACHAFLDHGWVGKVEWAVVQFHIIRGLLRTFRNRADRGLIIVPVTIEKPASQRPPKPRKPPQQRTKINGRNDWPVGRKISSKPFQREKS</sequence>
<organism evidence="2 3">
    <name type="scientific">Devosia algicola</name>
    <dbReference type="NCBI Taxonomy" id="3026418"/>
    <lineage>
        <taxon>Bacteria</taxon>
        <taxon>Pseudomonadati</taxon>
        <taxon>Pseudomonadota</taxon>
        <taxon>Alphaproteobacteria</taxon>
        <taxon>Hyphomicrobiales</taxon>
        <taxon>Devosiaceae</taxon>
        <taxon>Devosia</taxon>
    </lineage>
</organism>
<reference evidence="2 3" key="1">
    <citation type="submission" date="2023-02" db="EMBL/GenBank/DDBJ databases">
        <title>Devosia algicola sp. nov., isolated from the phycosphere of marine algae.</title>
        <authorList>
            <person name="Kim J.M."/>
            <person name="Lee J.K."/>
            <person name="Choi B.J."/>
            <person name="Bayburt H."/>
            <person name="Jeon C.O."/>
        </authorList>
    </citation>
    <scope>NUCLEOTIDE SEQUENCE [LARGE SCALE GENOMIC DNA]</scope>
    <source>
        <strain evidence="2 3">G20-9</strain>
    </source>
</reference>